<proteinExistence type="inferred from homology"/>
<dbReference type="AlphaFoldDB" id="A0AAP0NX33"/>
<accession>A0AAP0NX33</accession>
<reference evidence="3 4" key="1">
    <citation type="submission" date="2024-01" db="EMBL/GenBank/DDBJ databases">
        <title>Genome assemblies of Stephania.</title>
        <authorList>
            <person name="Yang L."/>
        </authorList>
    </citation>
    <scope>NUCLEOTIDE SEQUENCE [LARGE SCALE GENOMIC DNA]</scope>
    <source>
        <strain evidence="3">YNDBR</strain>
        <tissue evidence="3">Leaf</tissue>
    </source>
</reference>
<dbReference type="SUPFAM" id="SSF51445">
    <property type="entry name" value="(Trans)glycosidases"/>
    <property type="match status" value="1"/>
</dbReference>
<dbReference type="InterPro" id="IPR017853">
    <property type="entry name" value="GH"/>
</dbReference>
<evidence type="ECO:0000256" key="1">
    <source>
        <dbReference type="ARBA" id="ARBA00008061"/>
    </source>
</evidence>
<sequence>MQDKLQRRLLVLTQATSDQPVDDEAVYLNVAGECPKRRVYGLWSLGRNKRRYADPGASTSQMPEMVPCAKISPRLSSSLENGESSVEMVEALLAKQVISLLHRDTIMGNRKVTRNGFKRDLHSDPLEQETDDDNKDDKETMTLILNECALNHLQNPWHRALIFTVMERTIDFNYFSTELYLNWTTDGDIEILDIRHGYYIAKLEYENDYLKAATKPSGLLLPSARDWSLGSPKPSPLFAVYRRLDSGESDERHEGRYNRYDGVAMSWDERAVTSCTGGLVCVGSGFWLVAIYVKKRKNSVYEIILIIGSHSYAYTHRQRIINWIDGTGGLSTAFDFTTKGILQEAVKGELWRLRDPQGKPPGVMGWWPSRAIDKWNFIKHFSKKLSFKWFTGSLFYLYLSKWLEVEKSYVSSDDKLHQLSPTQAMLAGSGAEQALWCQLSANNRKRKDFDGNKQSENVLIMYFSLCQRMQYNTSGIFKKYGAKQTSLCMCIASLLDVRIWNRIAVN</sequence>
<gene>
    <name evidence="3" type="ORF">Syun_019216</name>
</gene>
<protein>
    <recommendedName>
        <fullName evidence="2">1,4-alpha-D-glucan glucanohydrolase</fullName>
    </recommendedName>
</protein>
<dbReference type="PANTHER" id="PTHR43447">
    <property type="entry name" value="ALPHA-AMYLASE"/>
    <property type="match status" value="1"/>
</dbReference>
<keyword evidence="4" id="KW-1185">Reference proteome</keyword>
<comment type="similarity">
    <text evidence="1">Belongs to the glycosyl hydrolase 13 family.</text>
</comment>
<evidence type="ECO:0000313" key="4">
    <source>
        <dbReference type="Proteomes" id="UP001420932"/>
    </source>
</evidence>
<evidence type="ECO:0000313" key="3">
    <source>
        <dbReference type="EMBL" id="KAK9121599.1"/>
    </source>
</evidence>
<dbReference type="EMBL" id="JBBNAF010000008">
    <property type="protein sequence ID" value="KAK9121599.1"/>
    <property type="molecule type" value="Genomic_DNA"/>
</dbReference>
<organism evidence="3 4">
    <name type="scientific">Stephania yunnanensis</name>
    <dbReference type="NCBI Taxonomy" id="152371"/>
    <lineage>
        <taxon>Eukaryota</taxon>
        <taxon>Viridiplantae</taxon>
        <taxon>Streptophyta</taxon>
        <taxon>Embryophyta</taxon>
        <taxon>Tracheophyta</taxon>
        <taxon>Spermatophyta</taxon>
        <taxon>Magnoliopsida</taxon>
        <taxon>Ranunculales</taxon>
        <taxon>Menispermaceae</taxon>
        <taxon>Menispermoideae</taxon>
        <taxon>Cissampelideae</taxon>
        <taxon>Stephania</taxon>
    </lineage>
</organism>
<dbReference type="Gene3D" id="3.20.20.80">
    <property type="entry name" value="Glycosidases"/>
    <property type="match status" value="1"/>
</dbReference>
<evidence type="ECO:0000256" key="2">
    <source>
        <dbReference type="ARBA" id="ARBA00030238"/>
    </source>
</evidence>
<dbReference type="Proteomes" id="UP001420932">
    <property type="component" value="Unassembled WGS sequence"/>
</dbReference>
<comment type="caution">
    <text evidence="3">The sequence shown here is derived from an EMBL/GenBank/DDBJ whole genome shotgun (WGS) entry which is preliminary data.</text>
</comment>
<name>A0AAP0NX33_9MAGN</name>